<dbReference type="Pfam" id="PF00005">
    <property type="entry name" value="ABC_tran"/>
    <property type="match status" value="1"/>
</dbReference>
<keyword evidence="2" id="KW-0547">Nucleotide-binding</keyword>
<keyword evidence="3 5" id="KW-0067">ATP-binding</keyword>
<dbReference type="InterPro" id="IPR003593">
    <property type="entry name" value="AAA+_ATPase"/>
</dbReference>
<dbReference type="InterPro" id="IPR017871">
    <property type="entry name" value="ABC_transporter-like_CS"/>
</dbReference>
<dbReference type="InterPro" id="IPR003439">
    <property type="entry name" value="ABC_transporter-like_ATP-bd"/>
</dbReference>
<dbReference type="STRING" id="1503961.SAMN05421736_10737"/>
<organism evidence="5 6">
    <name type="scientific">Evansella caseinilytica</name>
    <dbReference type="NCBI Taxonomy" id="1503961"/>
    <lineage>
        <taxon>Bacteria</taxon>
        <taxon>Bacillati</taxon>
        <taxon>Bacillota</taxon>
        <taxon>Bacilli</taxon>
        <taxon>Bacillales</taxon>
        <taxon>Bacillaceae</taxon>
        <taxon>Evansella</taxon>
    </lineage>
</organism>
<dbReference type="Proteomes" id="UP000198935">
    <property type="component" value="Unassembled WGS sequence"/>
</dbReference>
<gene>
    <name evidence="5" type="ORF">SAMN05421736_10737</name>
</gene>
<evidence type="ECO:0000256" key="2">
    <source>
        <dbReference type="ARBA" id="ARBA00022741"/>
    </source>
</evidence>
<dbReference type="AlphaFoldDB" id="A0A1H3QSM0"/>
<proteinExistence type="predicted"/>
<dbReference type="PANTHER" id="PTHR42939">
    <property type="entry name" value="ABC TRANSPORTER ATP-BINDING PROTEIN ALBC-RELATED"/>
    <property type="match status" value="1"/>
</dbReference>
<dbReference type="EMBL" id="FNPI01000007">
    <property type="protein sequence ID" value="SDZ16514.1"/>
    <property type="molecule type" value="Genomic_DNA"/>
</dbReference>
<dbReference type="PANTHER" id="PTHR42939:SF1">
    <property type="entry name" value="ABC TRANSPORTER ATP-BINDING PROTEIN ALBC-RELATED"/>
    <property type="match status" value="1"/>
</dbReference>
<dbReference type="InterPro" id="IPR051782">
    <property type="entry name" value="ABC_Transporter_VariousFunc"/>
</dbReference>
<accession>A0A1H3QSM0</accession>
<feature type="domain" description="ABC transporter" evidence="4">
    <location>
        <begin position="4"/>
        <end position="232"/>
    </location>
</feature>
<evidence type="ECO:0000313" key="6">
    <source>
        <dbReference type="Proteomes" id="UP000198935"/>
    </source>
</evidence>
<evidence type="ECO:0000256" key="1">
    <source>
        <dbReference type="ARBA" id="ARBA00022448"/>
    </source>
</evidence>
<dbReference type="GO" id="GO:0016887">
    <property type="term" value="F:ATP hydrolysis activity"/>
    <property type="evidence" value="ECO:0007669"/>
    <property type="project" value="InterPro"/>
</dbReference>
<dbReference type="InterPro" id="IPR027417">
    <property type="entry name" value="P-loop_NTPase"/>
</dbReference>
<reference evidence="6" key="1">
    <citation type="submission" date="2016-10" db="EMBL/GenBank/DDBJ databases">
        <authorList>
            <person name="Varghese N."/>
            <person name="Submissions S."/>
        </authorList>
    </citation>
    <scope>NUCLEOTIDE SEQUENCE [LARGE SCALE GENOMIC DNA]</scope>
    <source>
        <strain evidence="6">SP</strain>
    </source>
</reference>
<keyword evidence="6" id="KW-1185">Reference proteome</keyword>
<sequence>MTMIQAENLYFSYPKTKEPTLKNIQLSIAKGEIFGVLGPSGAGKSTLQKILIGVLKGYEGRVQVLNQYVNKTDGQFYQKLGVAFETPNFYQKFTALENLAFFGSFYEKPTLPPEKLLAAVGLEEAKHMRVSEFSKGMKMRLNICRAFLHDPELVFLDEPTSGLDPLNVKKVMELIEEKKCEGKTIIINTHNMHVAEQHCDRVAFIVDGEIKLIDSPKELMLKHSEKAVAVTFYEDGEKKQDSFPLKQLNGNQRFRRVLELDQIVQMHTVEKSLEDLFIEVTGRTLQ</sequence>
<evidence type="ECO:0000256" key="3">
    <source>
        <dbReference type="ARBA" id="ARBA00022840"/>
    </source>
</evidence>
<dbReference type="CDD" id="cd03230">
    <property type="entry name" value="ABC_DR_subfamily_A"/>
    <property type="match status" value="1"/>
</dbReference>
<dbReference type="PROSITE" id="PS50893">
    <property type="entry name" value="ABC_TRANSPORTER_2"/>
    <property type="match status" value="1"/>
</dbReference>
<dbReference type="SMART" id="SM00382">
    <property type="entry name" value="AAA"/>
    <property type="match status" value="1"/>
</dbReference>
<protein>
    <submittedName>
        <fullName evidence="5">Fluoroquinolone transport system ATP-binding protein</fullName>
    </submittedName>
</protein>
<dbReference type="SUPFAM" id="SSF52540">
    <property type="entry name" value="P-loop containing nucleoside triphosphate hydrolases"/>
    <property type="match status" value="1"/>
</dbReference>
<evidence type="ECO:0000313" key="5">
    <source>
        <dbReference type="EMBL" id="SDZ16514.1"/>
    </source>
</evidence>
<name>A0A1H3QSM0_9BACI</name>
<dbReference type="GO" id="GO:0005524">
    <property type="term" value="F:ATP binding"/>
    <property type="evidence" value="ECO:0007669"/>
    <property type="project" value="UniProtKB-KW"/>
</dbReference>
<keyword evidence="1" id="KW-0813">Transport</keyword>
<dbReference type="PROSITE" id="PS00211">
    <property type="entry name" value="ABC_TRANSPORTER_1"/>
    <property type="match status" value="1"/>
</dbReference>
<evidence type="ECO:0000259" key="4">
    <source>
        <dbReference type="PROSITE" id="PS50893"/>
    </source>
</evidence>
<dbReference type="Gene3D" id="3.40.50.300">
    <property type="entry name" value="P-loop containing nucleotide triphosphate hydrolases"/>
    <property type="match status" value="1"/>
</dbReference>